<keyword evidence="5" id="KW-1185">Reference proteome</keyword>
<dbReference type="FunCoup" id="A0A1Q3AWF0">
    <property type="interactions" value="2816"/>
</dbReference>
<feature type="domain" description="FHA" evidence="3">
    <location>
        <begin position="259"/>
        <end position="309"/>
    </location>
</feature>
<dbReference type="CDD" id="cd22677">
    <property type="entry name" value="FHA_Kanadaptin"/>
    <property type="match status" value="1"/>
</dbReference>
<dbReference type="InterPro" id="IPR000253">
    <property type="entry name" value="FHA_dom"/>
</dbReference>
<dbReference type="PROSITE" id="PS50006">
    <property type="entry name" value="FHA_DOMAIN"/>
    <property type="match status" value="1"/>
</dbReference>
<reference evidence="5" key="1">
    <citation type="submission" date="2016-04" db="EMBL/GenBank/DDBJ databases">
        <title>Cephalotus genome sequencing.</title>
        <authorList>
            <person name="Fukushima K."/>
            <person name="Hasebe M."/>
            <person name="Fang X."/>
        </authorList>
    </citation>
    <scope>NUCLEOTIDE SEQUENCE [LARGE SCALE GENOMIC DNA]</scope>
    <source>
        <strain evidence="5">cv. St1</strain>
    </source>
</reference>
<feature type="compositionally biased region" description="Polar residues" evidence="2">
    <location>
        <begin position="864"/>
        <end position="875"/>
    </location>
</feature>
<feature type="compositionally biased region" description="Basic and acidic residues" evidence="2">
    <location>
        <begin position="1"/>
        <end position="10"/>
    </location>
</feature>
<evidence type="ECO:0000256" key="2">
    <source>
        <dbReference type="SAM" id="MobiDB-lite"/>
    </source>
</evidence>
<dbReference type="Pfam" id="PF00498">
    <property type="entry name" value="FHA"/>
    <property type="match status" value="1"/>
</dbReference>
<dbReference type="Proteomes" id="UP000187406">
    <property type="component" value="Unassembled WGS sequence"/>
</dbReference>
<feature type="region of interest" description="Disordered" evidence="2">
    <location>
        <begin position="807"/>
        <end position="875"/>
    </location>
</feature>
<dbReference type="FunFam" id="2.60.200.20:FF:000053">
    <property type="entry name" value="Os06g0275900 protein"/>
    <property type="match status" value="1"/>
</dbReference>
<dbReference type="SMART" id="SM00240">
    <property type="entry name" value="FHA"/>
    <property type="match status" value="1"/>
</dbReference>
<dbReference type="PANTHER" id="PTHR23308">
    <property type="entry name" value="NUCLEAR INHIBITOR OF PROTEIN PHOSPHATASE-1"/>
    <property type="match status" value="1"/>
</dbReference>
<feature type="compositionally biased region" description="Basic and acidic residues" evidence="2">
    <location>
        <begin position="645"/>
        <end position="684"/>
    </location>
</feature>
<keyword evidence="1" id="KW-0175">Coiled coil</keyword>
<feature type="compositionally biased region" description="Low complexity" evidence="2">
    <location>
        <begin position="153"/>
        <end position="166"/>
    </location>
</feature>
<dbReference type="InParanoid" id="A0A1Q3AWF0"/>
<feature type="region of interest" description="Disordered" evidence="2">
    <location>
        <begin position="708"/>
        <end position="728"/>
    </location>
</feature>
<feature type="compositionally biased region" description="Pro residues" evidence="2">
    <location>
        <begin position="175"/>
        <end position="188"/>
    </location>
</feature>
<name>A0A1Q3AWF0_CEPFO</name>
<organism evidence="4 5">
    <name type="scientific">Cephalotus follicularis</name>
    <name type="common">Albany pitcher plant</name>
    <dbReference type="NCBI Taxonomy" id="3775"/>
    <lineage>
        <taxon>Eukaryota</taxon>
        <taxon>Viridiplantae</taxon>
        <taxon>Streptophyta</taxon>
        <taxon>Embryophyta</taxon>
        <taxon>Tracheophyta</taxon>
        <taxon>Spermatophyta</taxon>
        <taxon>Magnoliopsida</taxon>
        <taxon>eudicotyledons</taxon>
        <taxon>Gunneridae</taxon>
        <taxon>Pentapetalae</taxon>
        <taxon>rosids</taxon>
        <taxon>fabids</taxon>
        <taxon>Oxalidales</taxon>
        <taxon>Cephalotaceae</taxon>
        <taxon>Cephalotus</taxon>
    </lineage>
</organism>
<feature type="region of interest" description="Disordered" evidence="2">
    <location>
        <begin position="619"/>
        <end position="684"/>
    </location>
</feature>
<evidence type="ECO:0000259" key="3">
    <source>
        <dbReference type="PROSITE" id="PS50006"/>
    </source>
</evidence>
<dbReference type="EMBL" id="BDDD01000135">
    <property type="protein sequence ID" value="GAV60086.1"/>
    <property type="molecule type" value="Genomic_DNA"/>
</dbReference>
<dbReference type="AlphaFoldDB" id="A0A1Q3AWF0"/>
<feature type="compositionally biased region" description="Basic and acidic residues" evidence="2">
    <location>
        <begin position="708"/>
        <end position="724"/>
    </location>
</feature>
<feature type="coiled-coil region" evidence="1">
    <location>
        <begin position="453"/>
        <end position="480"/>
    </location>
</feature>
<dbReference type="InterPro" id="IPR050923">
    <property type="entry name" value="Cell_Proc_Reg/RNA_Proc"/>
</dbReference>
<dbReference type="InterPro" id="IPR008984">
    <property type="entry name" value="SMAD_FHA_dom_sf"/>
</dbReference>
<evidence type="ECO:0000313" key="5">
    <source>
        <dbReference type="Proteomes" id="UP000187406"/>
    </source>
</evidence>
<evidence type="ECO:0000256" key="1">
    <source>
        <dbReference type="SAM" id="Coils"/>
    </source>
</evidence>
<feature type="region of interest" description="Disordered" evidence="2">
    <location>
        <begin position="485"/>
        <end position="509"/>
    </location>
</feature>
<proteinExistence type="predicted"/>
<feature type="region of interest" description="Disordered" evidence="2">
    <location>
        <begin position="1"/>
        <end position="20"/>
    </location>
</feature>
<sequence length="875" mass="98272">MANINKEEGPKPQQQPQPEIHDDFVDSLNDLFNTITTKIKSQLQGKNNLMTLVEKMNVRVAEEYCGFGDVAAGLRVYVEQLKSKSGSFDEGVHITKARPDIRPGCQTSRLASVLDLLKREAAHTNYVATKTMSTTTMGPPPPKPEPELETQPKEGQGQQHSSQSSSTIETTKTPMGPPPLKNPNPPQNAPEESFSNSNAVDDGAPENPAPERDNSKQTSSLVPYTIPEWSGPPCHHFYLEVLKDGCIIDQFYVYEKGAYLFGRVDLCDFVLEHPTISRFHSVIQFKRNGDAYLYDLDSTHGTFVNKNQVEKRVYMDLHVGDVVRFGQSSRLYIFQGPAELLPPEKDLKYSREAKIREEMLDREASLRRARHEASLADGISWGMGEDAVEEAEDDDNEVTWQTYRGQLTEKQEKTREKIIKRTEKIAHMRKEIDAIRAKDIAQGGLTQGQQTQIARNEQRITQIMEELENLEETLNESIRESIGARGGNIYGGKKKGAPEDDEEFTSDDDEFYDRTKKKFSVPKAGEKQSVETVDTLLDKRDIIMKEMKDKEDLLLSEKNRIASDSAIETEAGDALDAYMSGLSSQLVIDKTEQLQKEMSTLQSQMDRILYLLKIADPTGEAAKKRDSKTQLETPGAAIKKQPPIETKKSSRSRVPEDVPLQNKEKAELTPELNKKSEAEEILRDSNEGKTSLYAILKPQWLGAVEDREMKETQQKAEALDRHEPEPDDFVAYNDRKKILVNADNTLAQVDSNIENAAPGLIIRKQKQGRNSQASDDKALDQSGSSSAGAELLVQDAVALLLKHKRGYHAEEDNRQDENPETFQSGKDVKKPKKAKRVLGPEKPSFLNNNSDYETWVPPEGQSGDGRTSLNDRYGY</sequence>
<dbReference type="SUPFAM" id="SSF49879">
    <property type="entry name" value="SMAD/FHA domain"/>
    <property type="match status" value="1"/>
</dbReference>
<feature type="compositionally biased region" description="Basic and acidic residues" evidence="2">
    <location>
        <begin position="807"/>
        <end position="817"/>
    </location>
</feature>
<dbReference type="OrthoDB" id="444265at2759"/>
<evidence type="ECO:0000313" key="4">
    <source>
        <dbReference type="EMBL" id="GAV60086.1"/>
    </source>
</evidence>
<feature type="region of interest" description="Disordered" evidence="2">
    <location>
        <begin position="764"/>
        <end position="786"/>
    </location>
</feature>
<accession>A0A1Q3AWF0</accession>
<dbReference type="Gene3D" id="2.60.200.20">
    <property type="match status" value="1"/>
</dbReference>
<gene>
    <name evidence="4" type="ORF">CFOL_v3_03617</name>
</gene>
<comment type="caution">
    <text evidence="4">The sequence shown here is derived from an EMBL/GenBank/DDBJ whole genome shotgun (WGS) entry which is preliminary data.</text>
</comment>
<feature type="region of interest" description="Disordered" evidence="2">
    <location>
        <begin position="128"/>
        <end position="219"/>
    </location>
</feature>
<protein>
    <submittedName>
        <fullName evidence="4">FHA domain-containing protein/BLOC1_2 domain-containing protein</fullName>
    </submittedName>
</protein>
<feature type="compositionally biased region" description="Acidic residues" evidence="2">
    <location>
        <begin position="499"/>
        <end position="509"/>
    </location>
</feature>